<keyword evidence="1" id="KW-0677">Repeat</keyword>
<sequence>MALGYYPASAPRETADAHLGRGFASHRLGLYRQAIEDYNAVLKIMPRSSQTLAWRGAAYQSLGKRSEAVTDYKAALEIDPQNKTALKNLKSLGEQLP</sequence>
<proteinExistence type="predicted"/>
<dbReference type="RefSeq" id="WP_079445985.1">
    <property type="nucleotide sequence ID" value="NZ_MWPQ01000023.1"/>
</dbReference>
<dbReference type="InterPro" id="IPR011990">
    <property type="entry name" value="TPR-like_helical_dom_sf"/>
</dbReference>
<evidence type="ECO:0000313" key="4">
    <source>
        <dbReference type="EMBL" id="OPH83777.1"/>
    </source>
</evidence>
<evidence type="ECO:0000313" key="5">
    <source>
        <dbReference type="Proteomes" id="UP000189940"/>
    </source>
</evidence>
<dbReference type="InterPro" id="IPR019734">
    <property type="entry name" value="TPR_rpt"/>
</dbReference>
<dbReference type="PROSITE" id="PS50005">
    <property type="entry name" value="TPR"/>
    <property type="match status" value="2"/>
</dbReference>
<evidence type="ECO:0000256" key="3">
    <source>
        <dbReference type="PROSITE-ProRule" id="PRU00339"/>
    </source>
</evidence>
<dbReference type="STRING" id="29421.B2M20_05040"/>
<dbReference type="OrthoDB" id="9814069at2"/>
<dbReference type="Pfam" id="PF13181">
    <property type="entry name" value="TPR_8"/>
    <property type="match status" value="1"/>
</dbReference>
<dbReference type="SMART" id="SM00028">
    <property type="entry name" value="TPR"/>
    <property type="match status" value="2"/>
</dbReference>
<name>A0A1V4I0M4_NITVU</name>
<dbReference type="Gene3D" id="1.25.40.10">
    <property type="entry name" value="Tetratricopeptide repeat domain"/>
    <property type="match status" value="1"/>
</dbReference>
<dbReference type="Pfam" id="PF00515">
    <property type="entry name" value="TPR_1"/>
    <property type="match status" value="1"/>
</dbReference>
<gene>
    <name evidence="4" type="ORF">B2M20_05040</name>
</gene>
<keyword evidence="2 3" id="KW-0802">TPR repeat</keyword>
<reference evidence="4 5" key="1">
    <citation type="submission" date="2017-02" db="EMBL/GenBank/DDBJ databases">
        <title>Genome sequence of the nitrite-oxidizing bacterium Nitrobacter vulgaris strain Ab1.</title>
        <authorList>
            <person name="Mellbye B.L."/>
            <person name="Davis E.W."/>
            <person name="Spieck E."/>
            <person name="Chang J.H."/>
            <person name="Bottomley P.J."/>
            <person name="Sayavedra-Soto L.A."/>
        </authorList>
    </citation>
    <scope>NUCLEOTIDE SEQUENCE [LARGE SCALE GENOMIC DNA]</scope>
    <source>
        <strain evidence="4 5">Ab1</strain>
    </source>
</reference>
<organism evidence="4 5">
    <name type="scientific">Nitrobacter vulgaris</name>
    <dbReference type="NCBI Taxonomy" id="29421"/>
    <lineage>
        <taxon>Bacteria</taxon>
        <taxon>Pseudomonadati</taxon>
        <taxon>Pseudomonadota</taxon>
        <taxon>Alphaproteobacteria</taxon>
        <taxon>Hyphomicrobiales</taxon>
        <taxon>Nitrobacteraceae</taxon>
        <taxon>Nitrobacter</taxon>
    </lineage>
</organism>
<dbReference type="PANTHER" id="PTHR44858">
    <property type="entry name" value="TETRATRICOPEPTIDE REPEAT PROTEIN 6"/>
    <property type="match status" value="1"/>
</dbReference>
<dbReference type="SUPFAM" id="SSF48452">
    <property type="entry name" value="TPR-like"/>
    <property type="match status" value="1"/>
</dbReference>
<protein>
    <submittedName>
        <fullName evidence="4">Uncharacterized protein</fullName>
    </submittedName>
</protein>
<accession>A0A1V4I0M4</accession>
<feature type="repeat" description="TPR" evidence="3">
    <location>
        <begin position="49"/>
        <end position="82"/>
    </location>
</feature>
<evidence type="ECO:0000256" key="2">
    <source>
        <dbReference type="ARBA" id="ARBA00022803"/>
    </source>
</evidence>
<feature type="repeat" description="TPR" evidence="3">
    <location>
        <begin position="15"/>
        <end position="48"/>
    </location>
</feature>
<comment type="caution">
    <text evidence="4">The sequence shown here is derived from an EMBL/GenBank/DDBJ whole genome shotgun (WGS) entry which is preliminary data.</text>
</comment>
<evidence type="ECO:0000256" key="1">
    <source>
        <dbReference type="ARBA" id="ARBA00022737"/>
    </source>
</evidence>
<dbReference type="EMBL" id="MWPQ01000023">
    <property type="protein sequence ID" value="OPH83777.1"/>
    <property type="molecule type" value="Genomic_DNA"/>
</dbReference>
<dbReference type="PANTHER" id="PTHR44858:SF1">
    <property type="entry name" value="UDP-N-ACETYLGLUCOSAMINE--PEPTIDE N-ACETYLGLUCOSAMINYLTRANSFERASE SPINDLY-RELATED"/>
    <property type="match status" value="1"/>
</dbReference>
<keyword evidence="5" id="KW-1185">Reference proteome</keyword>
<dbReference type="Proteomes" id="UP000189940">
    <property type="component" value="Unassembled WGS sequence"/>
</dbReference>
<dbReference type="AlphaFoldDB" id="A0A1V4I0M4"/>
<dbReference type="InterPro" id="IPR050498">
    <property type="entry name" value="Ycf3"/>
</dbReference>